<comment type="caution">
    <text evidence="8">The sequence shown here is derived from an EMBL/GenBank/DDBJ whole genome shotgun (WGS) entry which is preliminary data.</text>
</comment>
<dbReference type="InterPro" id="IPR047057">
    <property type="entry name" value="MerR_fam"/>
</dbReference>
<evidence type="ECO:0000256" key="4">
    <source>
        <dbReference type="ARBA" id="ARBA00023125"/>
    </source>
</evidence>
<dbReference type="GO" id="GO:0003700">
    <property type="term" value="F:DNA-binding transcription factor activity"/>
    <property type="evidence" value="ECO:0007669"/>
    <property type="project" value="InterPro"/>
</dbReference>
<evidence type="ECO:0000256" key="2">
    <source>
        <dbReference type="ARBA" id="ARBA00022490"/>
    </source>
</evidence>
<evidence type="ECO:0000256" key="6">
    <source>
        <dbReference type="SAM" id="Coils"/>
    </source>
</evidence>
<dbReference type="InterPro" id="IPR011789">
    <property type="entry name" value="CueR"/>
</dbReference>
<accession>A0A2W5SDJ6</accession>
<feature type="coiled-coil region" evidence="6">
    <location>
        <begin position="81"/>
        <end position="108"/>
    </location>
</feature>
<organism evidence="8 9">
    <name type="scientific">Cereibacter sphaeroides</name>
    <name type="common">Rhodobacter sphaeroides</name>
    <dbReference type="NCBI Taxonomy" id="1063"/>
    <lineage>
        <taxon>Bacteria</taxon>
        <taxon>Pseudomonadati</taxon>
        <taxon>Pseudomonadota</taxon>
        <taxon>Alphaproteobacteria</taxon>
        <taxon>Rhodobacterales</taxon>
        <taxon>Paracoccaceae</taxon>
        <taxon>Cereibacter</taxon>
    </lineage>
</organism>
<dbReference type="GO" id="GO:0005507">
    <property type="term" value="F:copper ion binding"/>
    <property type="evidence" value="ECO:0007669"/>
    <property type="project" value="InterPro"/>
</dbReference>
<dbReference type="GO" id="GO:0045893">
    <property type="term" value="P:positive regulation of DNA-templated transcription"/>
    <property type="evidence" value="ECO:0007669"/>
    <property type="project" value="InterPro"/>
</dbReference>
<evidence type="ECO:0000256" key="3">
    <source>
        <dbReference type="ARBA" id="ARBA00023015"/>
    </source>
</evidence>
<protein>
    <submittedName>
        <fullName evidence="8">Cu(I)-responsive transcriptional regulator</fullName>
    </submittedName>
</protein>
<reference evidence="8 9" key="1">
    <citation type="submission" date="2017-08" db="EMBL/GenBank/DDBJ databases">
        <title>Infants hospitalized years apart are colonized by the same room-sourced microbial strains.</title>
        <authorList>
            <person name="Brooks B."/>
            <person name="Olm M.R."/>
            <person name="Firek B.A."/>
            <person name="Baker R."/>
            <person name="Thomas B.C."/>
            <person name="Morowitz M.J."/>
            <person name="Banfield J.F."/>
        </authorList>
    </citation>
    <scope>NUCLEOTIDE SEQUENCE [LARGE SCALE GENOMIC DNA]</scope>
    <source>
        <strain evidence="8">S2_003_000_R2_11</strain>
    </source>
</reference>
<evidence type="ECO:0000313" key="8">
    <source>
        <dbReference type="EMBL" id="PZR00220.1"/>
    </source>
</evidence>
<dbReference type="AlphaFoldDB" id="A0A2W5SDJ6"/>
<dbReference type="InterPro" id="IPR000551">
    <property type="entry name" value="MerR-type_HTH_dom"/>
</dbReference>
<dbReference type="GO" id="GO:0003677">
    <property type="term" value="F:DNA binding"/>
    <property type="evidence" value="ECO:0007669"/>
    <property type="project" value="UniProtKB-KW"/>
</dbReference>
<dbReference type="SMART" id="SM00422">
    <property type="entry name" value="HTH_MERR"/>
    <property type="match status" value="1"/>
</dbReference>
<dbReference type="EMBL" id="QFQS01000001">
    <property type="protein sequence ID" value="PZR00220.1"/>
    <property type="molecule type" value="Genomic_DNA"/>
</dbReference>
<dbReference type="PROSITE" id="PS50937">
    <property type="entry name" value="HTH_MERR_2"/>
    <property type="match status" value="1"/>
</dbReference>
<dbReference type="PANTHER" id="PTHR30204">
    <property type="entry name" value="REDOX-CYCLING DRUG-SENSING TRANSCRIPTIONAL ACTIVATOR SOXR"/>
    <property type="match status" value="1"/>
</dbReference>
<sequence>MNIGDAAKASGVSAKMIRYYESIGLIPAPLRTGSGYRVYSGTDLQLLRFIRRSRDLGFPVEKIEQLLALWRDRTRQSADVKRLALDQIDGLERKVQEMQGMIDTLRHLADACCGDHRPDCPILVDLGSGPEQGRKEA</sequence>
<feature type="domain" description="HTH merR-type" evidence="7">
    <location>
        <begin position="1"/>
        <end position="69"/>
    </location>
</feature>
<gene>
    <name evidence="8" type="primary">cueR</name>
    <name evidence="8" type="ORF">DI533_06410</name>
</gene>
<evidence type="ECO:0000256" key="1">
    <source>
        <dbReference type="ARBA" id="ARBA00004496"/>
    </source>
</evidence>
<proteinExistence type="predicted"/>
<dbReference type="Pfam" id="PF13411">
    <property type="entry name" value="MerR_1"/>
    <property type="match status" value="1"/>
</dbReference>
<keyword evidence="5" id="KW-0804">Transcription</keyword>
<dbReference type="CDD" id="cd01108">
    <property type="entry name" value="HTH_CueR"/>
    <property type="match status" value="1"/>
</dbReference>
<evidence type="ECO:0000313" key="9">
    <source>
        <dbReference type="Proteomes" id="UP000248975"/>
    </source>
</evidence>
<name>A0A2W5SDJ6_CERSP</name>
<dbReference type="SUPFAM" id="SSF46955">
    <property type="entry name" value="Putative DNA-binding domain"/>
    <property type="match status" value="1"/>
</dbReference>
<dbReference type="PRINTS" id="PR00040">
    <property type="entry name" value="HTHMERR"/>
</dbReference>
<dbReference type="Gene3D" id="1.10.1660.10">
    <property type="match status" value="1"/>
</dbReference>
<dbReference type="PROSITE" id="PS00552">
    <property type="entry name" value="HTH_MERR_1"/>
    <property type="match status" value="1"/>
</dbReference>
<dbReference type="GO" id="GO:0005737">
    <property type="term" value="C:cytoplasm"/>
    <property type="evidence" value="ECO:0007669"/>
    <property type="project" value="UniProtKB-SubCell"/>
</dbReference>
<dbReference type="InterPro" id="IPR009061">
    <property type="entry name" value="DNA-bd_dom_put_sf"/>
</dbReference>
<comment type="subcellular location">
    <subcellularLocation>
        <location evidence="1">Cytoplasm</location>
    </subcellularLocation>
</comment>
<keyword evidence="6" id="KW-0175">Coiled coil</keyword>
<keyword evidence="2" id="KW-0963">Cytoplasm</keyword>
<keyword evidence="3" id="KW-0805">Transcription regulation</keyword>
<dbReference type="PANTHER" id="PTHR30204:SF94">
    <property type="entry name" value="HEAVY METAL-DEPENDENT TRANSCRIPTIONAL REGULATOR HI_0293-RELATED"/>
    <property type="match status" value="1"/>
</dbReference>
<dbReference type="NCBIfam" id="TIGR02044">
    <property type="entry name" value="CueR"/>
    <property type="match status" value="1"/>
</dbReference>
<keyword evidence="4" id="KW-0238">DNA-binding</keyword>
<dbReference type="Proteomes" id="UP000248975">
    <property type="component" value="Unassembled WGS sequence"/>
</dbReference>
<evidence type="ECO:0000256" key="5">
    <source>
        <dbReference type="ARBA" id="ARBA00023163"/>
    </source>
</evidence>
<evidence type="ECO:0000259" key="7">
    <source>
        <dbReference type="PROSITE" id="PS50937"/>
    </source>
</evidence>